<organism evidence="2 3">
    <name type="scientific">Quercus suber</name>
    <name type="common">Cork oak</name>
    <dbReference type="NCBI Taxonomy" id="58331"/>
    <lineage>
        <taxon>Eukaryota</taxon>
        <taxon>Viridiplantae</taxon>
        <taxon>Streptophyta</taxon>
        <taxon>Embryophyta</taxon>
        <taxon>Tracheophyta</taxon>
        <taxon>Spermatophyta</taxon>
        <taxon>Magnoliopsida</taxon>
        <taxon>eudicotyledons</taxon>
        <taxon>Gunneridae</taxon>
        <taxon>Pentapetalae</taxon>
        <taxon>rosids</taxon>
        <taxon>fabids</taxon>
        <taxon>Fagales</taxon>
        <taxon>Fagaceae</taxon>
        <taxon>Quercus</taxon>
    </lineage>
</organism>
<keyword evidence="3" id="KW-1185">Reference proteome</keyword>
<sequence length="71" mass="7975">MSVLSSTSLAYLGFSEVTGQHLNYSKFWNVDSSKSAIKQIKLSSRTGMLILYTPAFLAAFTSFVLFPHKYF</sequence>
<proteinExistence type="predicted"/>
<reference evidence="2 3" key="1">
    <citation type="journal article" date="2018" name="Sci. Data">
        <title>The draft genome sequence of cork oak.</title>
        <authorList>
            <person name="Ramos A.M."/>
            <person name="Usie A."/>
            <person name="Barbosa P."/>
            <person name="Barros P.M."/>
            <person name="Capote T."/>
            <person name="Chaves I."/>
            <person name="Simoes F."/>
            <person name="Abreu I."/>
            <person name="Carrasquinho I."/>
            <person name="Faro C."/>
            <person name="Guimaraes J.B."/>
            <person name="Mendonca D."/>
            <person name="Nobrega F."/>
            <person name="Rodrigues L."/>
            <person name="Saibo N.J.M."/>
            <person name="Varela M.C."/>
            <person name="Egas C."/>
            <person name="Matos J."/>
            <person name="Miguel C.M."/>
            <person name="Oliveira M.M."/>
            <person name="Ricardo C.P."/>
            <person name="Goncalves S."/>
        </authorList>
    </citation>
    <scope>NUCLEOTIDE SEQUENCE [LARGE SCALE GENOMIC DNA]</scope>
    <source>
        <strain evidence="3">cv. HL8</strain>
    </source>
</reference>
<dbReference type="AlphaFoldDB" id="A0AAW0JC87"/>
<evidence type="ECO:0000313" key="2">
    <source>
        <dbReference type="EMBL" id="KAK7824507.1"/>
    </source>
</evidence>
<keyword evidence="1" id="KW-0472">Membrane</keyword>
<keyword evidence="1" id="KW-1133">Transmembrane helix</keyword>
<dbReference type="Proteomes" id="UP000237347">
    <property type="component" value="Unassembled WGS sequence"/>
</dbReference>
<name>A0AAW0JC87_QUESU</name>
<comment type="caution">
    <text evidence="2">The sequence shown here is derived from an EMBL/GenBank/DDBJ whole genome shotgun (WGS) entry which is preliminary data.</text>
</comment>
<feature type="transmembrane region" description="Helical" evidence="1">
    <location>
        <begin position="49"/>
        <end position="66"/>
    </location>
</feature>
<accession>A0AAW0JC87</accession>
<evidence type="ECO:0000313" key="3">
    <source>
        <dbReference type="Proteomes" id="UP000237347"/>
    </source>
</evidence>
<dbReference type="EMBL" id="PKMF04000599">
    <property type="protein sequence ID" value="KAK7824507.1"/>
    <property type="molecule type" value="Genomic_DNA"/>
</dbReference>
<evidence type="ECO:0000256" key="1">
    <source>
        <dbReference type="SAM" id="Phobius"/>
    </source>
</evidence>
<protein>
    <submittedName>
        <fullName evidence="2">Uncharacterized protein</fullName>
    </submittedName>
</protein>
<keyword evidence="1" id="KW-0812">Transmembrane</keyword>
<gene>
    <name evidence="2" type="ORF">CFP56_034288</name>
</gene>